<evidence type="ECO:0000313" key="13">
    <source>
        <dbReference type="Proteomes" id="UP000016088"/>
    </source>
</evidence>
<dbReference type="SUPFAM" id="SSF48371">
    <property type="entry name" value="ARM repeat"/>
    <property type="match status" value="1"/>
</dbReference>
<dbReference type="GO" id="GO:0071528">
    <property type="term" value="P:tRNA re-export from nucleus"/>
    <property type="evidence" value="ECO:0007669"/>
    <property type="project" value="UniProtKB-UniRule"/>
</dbReference>
<evidence type="ECO:0000256" key="5">
    <source>
        <dbReference type="ARBA" id="ARBA00022490"/>
    </source>
</evidence>
<dbReference type="InterPro" id="IPR045546">
    <property type="entry name" value="Exportin-T_C"/>
</dbReference>
<comment type="function">
    <text evidence="9">tRNA nucleus export receptor which facilitates tRNA translocation across the nuclear pore complex.</text>
</comment>
<dbReference type="OrthoDB" id="26399at2759"/>
<evidence type="ECO:0000256" key="9">
    <source>
        <dbReference type="RuleBase" id="RU366037"/>
    </source>
</evidence>
<dbReference type="InterPro" id="IPR040017">
    <property type="entry name" value="XPOT"/>
</dbReference>
<dbReference type="GO" id="GO:0000049">
    <property type="term" value="F:tRNA binding"/>
    <property type="evidence" value="ECO:0007669"/>
    <property type="project" value="UniProtKB-UniRule"/>
</dbReference>
<dbReference type="PANTHER" id="PTHR15952:SF11">
    <property type="entry name" value="EXPORTIN-T"/>
    <property type="match status" value="1"/>
</dbReference>
<keyword evidence="6 9" id="KW-0820">tRNA-binding</keyword>
<evidence type="ECO:0000256" key="4">
    <source>
        <dbReference type="ARBA" id="ARBA00022448"/>
    </source>
</evidence>
<evidence type="ECO:0000256" key="6">
    <source>
        <dbReference type="ARBA" id="ARBA00022555"/>
    </source>
</evidence>
<dbReference type="RefSeq" id="XP_013019710.1">
    <property type="nucleotide sequence ID" value="XM_013164256.1"/>
</dbReference>
<organism evidence="12 13">
    <name type="scientific">Schizosaccharomyces octosporus (strain yFS286)</name>
    <name type="common">Fission yeast</name>
    <name type="synonym">Octosporomyces octosporus</name>
    <dbReference type="NCBI Taxonomy" id="483514"/>
    <lineage>
        <taxon>Eukaryota</taxon>
        <taxon>Fungi</taxon>
        <taxon>Dikarya</taxon>
        <taxon>Ascomycota</taxon>
        <taxon>Taphrinomycotina</taxon>
        <taxon>Schizosaccharomycetes</taxon>
        <taxon>Schizosaccharomycetales</taxon>
        <taxon>Schizosaccharomycetaceae</taxon>
        <taxon>Schizosaccharomyces</taxon>
    </lineage>
</organism>
<dbReference type="Pfam" id="PF08389">
    <property type="entry name" value="Xpo1"/>
    <property type="match status" value="1"/>
</dbReference>
<keyword evidence="7 9" id="KW-0694">RNA-binding</keyword>
<dbReference type="VEuPathDB" id="FungiDB:SOCG_01301"/>
<evidence type="ECO:0000256" key="8">
    <source>
        <dbReference type="ARBA" id="ARBA00023242"/>
    </source>
</evidence>
<dbReference type="AlphaFoldDB" id="S9PUD4"/>
<evidence type="ECO:0000259" key="10">
    <source>
        <dbReference type="Pfam" id="PF08389"/>
    </source>
</evidence>
<dbReference type="GO" id="GO:0005737">
    <property type="term" value="C:cytoplasm"/>
    <property type="evidence" value="ECO:0007669"/>
    <property type="project" value="UniProtKB-SubCell"/>
</dbReference>
<keyword evidence="8 9" id="KW-0539">Nucleus</keyword>
<proteinExistence type="inferred from homology"/>
<dbReference type="Proteomes" id="UP000016088">
    <property type="component" value="Unassembled WGS sequence"/>
</dbReference>
<dbReference type="EMBL" id="KE503208">
    <property type="protein sequence ID" value="EPX71083.1"/>
    <property type="molecule type" value="Genomic_DNA"/>
</dbReference>
<sequence length="979" mass="109962">MSAQDVEKAVEVALDPSVDVGIKQQATDFIATVRASPDGWKVCQEIFVGKTTFKEAARLVSLQILCERASDWKKEVNGMELEMVKENVWAYVKEQKFLDDPAYIINAIQHLLTLLFIQLYPVGWNDFFQSLQSMAASSSQVEPSEFYLKMLLSIGEEVADSLIPKSTTQAQQSTAVKDAIREKDMSQIVSFVFDMMVAYSNAKSYSPVVLSLQVFGQWVSWINISLVVNEPCMNLLYSFLQIPELRCAACETITEIVNKKMKPLDKYNLLVLLNLNYFFTQFQEQSSDPTFDEHIAKLVNAQGVELLAIKSDHTEMTPETLENCSYQLYTLYPYLIRYLSDDYDETSSAVFPFLSDLLTSLRKESSSQPLDDSSKQLLTSLLQALSKKMTYDESQEWDDDPESEEEAEFQELRKKLKTFQDTINLIDHTLYANFMYSVITSSISSAAAMPLENSWQLVEFALHETYIFGEGVRGPTAYVNEADRSPTPLSRILLLVIESQVGRHPHPLVQLLYMEILVRYSGFFEYQSSAIGPTMEYFVGPTGIHNSNERVRVRAWYLFYRFVRSVTKYVATYAESSLALIGDLLNIDVQPSTDIDSPEPTLNSSIRASSFNSQLYLFETAGILISSGTLPREEQVLFCDSLIDTLLYKANASVSSNTSSLESIISVYCSLMAIGNFAKGFPARDSQEIAWLSTFNKASDAIFSILNTMGFSEDIRSAVRFASGRIINVVGPDMLPKVPQLVSLLLSSISINELVDVLSFISQLIYIYKEAMMEVISNLLPSLLSTVFASLSETPQGTDDAIKQSDLRKSYISFILHLLNKGFGSAFFAEQVQSYFDPLINSIIHFANLYGEPSTQKSSIALLSKMVSLWGGPDGIEGFERVIFGSLSPLCFEMPVNPIFNANDGQSHIVLGELANLQRTILEMCGETYRSYLLGVYFPSVSFPELLASEYLQVLVNSDSRTFKQFFQKFIQAIKKGQA</sequence>
<dbReference type="GO" id="GO:0005643">
    <property type="term" value="C:nuclear pore"/>
    <property type="evidence" value="ECO:0007669"/>
    <property type="project" value="TreeGrafter"/>
</dbReference>
<accession>S9PUD4</accession>
<evidence type="ECO:0000313" key="12">
    <source>
        <dbReference type="EMBL" id="EPX71083.1"/>
    </source>
</evidence>
<feature type="domain" description="Exportin-T C-terminal" evidence="11">
    <location>
        <begin position="320"/>
        <end position="973"/>
    </location>
</feature>
<reference evidence="12 13" key="1">
    <citation type="journal article" date="2011" name="Science">
        <title>Comparative functional genomics of the fission yeasts.</title>
        <authorList>
            <person name="Rhind N."/>
            <person name="Chen Z."/>
            <person name="Yassour M."/>
            <person name="Thompson D.A."/>
            <person name="Haas B.J."/>
            <person name="Habib N."/>
            <person name="Wapinski I."/>
            <person name="Roy S."/>
            <person name="Lin M.F."/>
            <person name="Heiman D.I."/>
            <person name="Young S.K."/>
            <person name="Furuya K."/>
            <person name="Guo Y."/>
            <person name="Pidoux A."/>
            <person name="Chen H.M."/>
            <person name="Robbertse B."/>
            <person name="Goldberg J.M."/>
            <person name="Aoki K."/>
            <person name="Bayne E.H."/>
            <person name="Berlin A.M."/>
            <person name="Desjardins C.A."/>
            <person name="Dobbs E."/>
            <person name="Dukaj L."/>
            <person name="Fan L."/>
            <person name="FitzGerald M.G."/>
            <person name="French C."/>
            <person name="Gujja S."/>
            <person name="Hansen K."/>
            <person name="Keifenheim D."/>
            <person name="Levin J.Z."/>
            <person name="Mosher R.A."/>
            <person name="Mueller C.A."/>
            <person name="Pfiffner J."/>
            <person name="Priest M."/>
            <person name="Russ C."/>
            <person name="Smialowska A."/>
            <person name="Swoboda P."/>
            <person name="Sykes S.M."/>
            <person name="Vaughn M."/>
            <person name="Vengrova S."/>
            <person name="Yoder R."/>
            <person name="Zeng Q."/>
            <person name="Allshire R."/>
            <person name="Baulcombe D."/>
            <person name="Birren B.W."/>
            <person name="Brown W."/>
            <person name="Ekwall K."/>
            <person name="Kellis M."/>
            <person name="Leatherwood J."/>
            <person name="Levin H."/>
            <person name="Margalit H."/>
            <person name="Martienssen R."/>
            <person name="Nieduszynski C.A."/>
            <person name="Spatafora J.W."/>
            <person name="Friedman N."/>
            <person name="Dalgaard J.Z."/>
            <person name="Baumann P."/>
            <person name="Niki H."/>
            <person name="Regev A."/>
            <person name="Nusbaum C."/>
        </authorList>
    </citation>
    <scope>NUCLEOTIDE SEQUENCE [LARGE SCALE GENOMIC DNA]</scope>
    <source>
        <strain evidence="13">yFS286</strain>
    </source>
</reference>
<name>S9PUD4_SCHOY</name>
<evidence type="ECO:0000256" key="3">
    <source>
        <dbReference type="ARBA" id="ARBA00018928"/>
    </source>
</evidence>
<keyword evidence="13" id="KW-1185">Reference proteome</keyword>
<dbReference type="InterPro" id="IPR011989">
    <property type="entry name" value="ARM-like"/>
</dbReference>
<evidence type="ECO:0000256" key="1">
    <source>
        <dbReference type="ARBA" id="ARBA00004496"/>
    </source>
</evidence>
<comment type="subcellular location">
    <subcellularLocation>
        <location evidence="1 9">Cytoplasm</location>
    </subcellularLocation>
    <subcellularLocation>
        <location evidence="9">Nucleus</location>
    </subcellularLocation>
    <text evidence="9">Shuttles between the nucleus and the cytoplasm.</text>
</comment>
<dbReference type="HOGENOM" id="CLU_004414_0_1_1"/>
<dbReference type="PANTHER" id="PTHR15952">
    <property type="entry name" value="EXPORTIN-T/LOS1"/>
    <property type="match status" value="1"/>
</dbReference>
<feature type="domain" description="Exportin-1/Importin-beta-like" evidence="10">
    <location>
        <begin position="101"/>
        <end position="253"/>
    </location>
</feature>
<dbReference type="GO" id="GO:0031267">
    <property type="term" value="F:small GTPase binding"/>
    <property type="evidence" value="ECO:0007669"/>
    <property type="project" value="InterPro"/>
</dbReference>
<evidence type="ECO:0000259" key="11">
    <source>
        <dbReference type="Pfam" id="PF19282"/>
    </source>
</evidence>
<keyword evidence="4 9" id="KW-0813">Transport</keyword>
<protein>
    <recommendedName>
        <fullName evidence="3 9">Exportin-T</fullName>
    </recommendedName>
    <alternativeName>
        <fullName evidence="9">Exportin(tRNA)</fullName>
    </alternativeName>
    <alternativeName>
        <fullName evidence="9">tRNA exportin</fullName>
    </alternativeName>
</protein>
<comment type="similarity">
    <text evidence="2 9">Belongs to the exportin family.</text>
</comment>
<dbReference type="GeneID" id="25030283"/>
<dbReference type="OMA" id="HEMFLFG"/>
<evidence type="ECO:0000256" key="7">
    <source>
        <dbReference type="ARBA" id="ARBA00022884"/>
    </source>
</evidence>
<gene>
    <name evidence="12" type="ORF">SOCG_01301</name>
</gene>
<evidence type="ECO:0000256" key="2">
    <source>
        <dbReference type="ARBA" id="ARBA00009466"/>
    </source>
</evidence>
<keyword evidence="5 9" id="KW-0963">Cytoplasm</keyword>
<dbReference type="GO" id="GO:0016363">
    <property type="term" value="C:nuclear matrix"/>
    <property type="evidence" value="ECO:0007669"/>
    <property type="project" value="TreeGrafter"/>
</dbReference>
<dbReference type="eggNOG" id="KOG2021">
    <property type="taxonomic scope" value="Eukaryota"/>
</dbReference>
<dbReference type="InterPro" id="IPR016024">
    <property type="entry name" value="ARM-type_fold"/>
</dbReference>
<dbReference type="Pfam" id="PF19282">
    <property type="entry name" value="Exportin-T"/>
    <property type="match status" value="1"/>
</dbReference>
<dbReference type="Gene3D" id="1.25.10.10">
    <property type="entry name" value="Leucine-rich Repeat Variant"/>
    <property type="match status" value="1"/>
</dbReference>
<dbReference type="InterPro" id="IPR013598">
    <property type="entry name" value="Exportin-1/Importin-b-like"/>
</dbReference>